<dbReference type="Proteomes" id="UP001165120">
    <property type="component" value="Unassembled WGS sequence"/>
</dbReference>
<organism evidence="4 5">
    <name type="scientific">Candida boidinii</name>
    <name type="common">Yeast</name>
    <dbReference type="NCBI Taxonomy" id="5477"/>
    <lineage>
        <taxon>Eukaryota</taxon>
        <taxon>Fungi</taxon>
        <taxon>Dikarya</taxon>
        <taxon>Ascomycota</taxon>
        <taxon>Saccharomycotina</taxon>
        <taxon>Pichiomycetes</taxon>
        <taxon>Pichiales</taxon>
        <taxon>Pichiaceae</taxon>
        <taxon>Ogataea</taxon>
        <taxon>Ogataea/Candida clade</taxon>
    </lineage>
</organism>
<accession>A0A9W6T1F4</accession>
<dbReference type="EMBL" id="BSXN01001026">
    <property type="protein sequence ID" value="GME71186.1"/>
    <property type="molecule type" value="Genomic_DNA"/>
</dbReference>
<proteinExistence type="inferred from homology"/>
<evidence type="ECO:0000256" key="2">
    <source>
        <dbReference type="ARBA" id="ARBA00022170"/>
    </source>
</evidence>
<reference evidence="4" key="1">
    <citation type="submission" date="2023-04" db="EMBL/GenBank/DDBJ databases">
        <title>Candida boidinii NBRC 10035.</title>
        <authorList>
            <person name="Ichikawa N."/>
            <person name="Sato H."/>
            <person name="Tonouchi N."/>
        </authorList>
    </citation>
    <scope>NUCLEOTIDE SEQUENCE</scope>
    <source>
        <strain evidence="4">NBRC 10035</strain>
    </source>
</reference>
<dbReference type="GO" id="GO:0005739">
    <property type="term" value="C:mitochondrion"/>
    <property type="evidence" value="ECO:0007669"/>
    <property type="project" value="TreeGrafter"/>
</dbReference>
<sequence>MFKLSKTLTLTVKTYSKKQILATGVRFNSSKPPSFLGSAPGPPKLSKEEQEEFEKLVVRANTQETIEKHNEEVTGEALADAPPRVDVGNFASEFLRIIPEFEGDTNPKTGEIGGPKQDPLKHEGDWSYNGRVTDF</sequence>
<gene>
    <name evidence="4" type="ORF">Cboi02_000311800</name>
</gene>
<feature type="region of interest" description="Disordered" evidence="3">
    <location>
        <begin position="29"/>
        <end position="49"/>
    </location>
</feature>
<evidence type="ECO:0000256" key="1">
    <source>
        <dbReference type="ARBA" id="ARBA00005701"/>
    </source>
</evidence>
<dbReference type="Pfam" id="PF07896">
    <property type="entry name" value="DUF1674"/>
    <property type="match status" value="1"/>
</dbReference>
<protein>
    <recommendedName>
        <fullName evidence="2">Succinate dehydrogenase assembly factor 4, mitochondrial</fullName>
    </recommendedName>
</protein>
<keyword evidence="5" id="KW-1185">Reference proteome</keyword>
<dbReference type="AlphaFoldDB" id="A0A9W6T1F4"/>
<dbReference type="PANTHER" id="PTHR28524:SF3">
    <property type="entry name" value="SUCCINATE DEHYDROGENASE ASSEMBLY FACTOR 4, MITOCHONDRIAL"/>
    <property type="match status" value="1"/>
</dbReference>
<dbReference type="PANTHER" id="PTHR28524">
    <property type="entry name" value="SUCCINATE DEHYDROGENASE ASSEMBLY FACTOR 4, MITOCHONDRIAL"/>
    <property type="match status" value="1"/>
</dbReference>
<dbReference type="InterPro" id="IPR012875">
    <property type="entry name" value="SDHF4"/>
</dbReference>
<comment type="similarity">
    <text evidence="1">Belongs to the SDHAF4 family.</text>
</comment>
<comment type="caution">
    <text evidence="4">The sequence shown here is derived from an EMBL/GenBank/DDBJ whole genome shotgun (WGS) entry which is preliminary data.</text>
</comment>
<name>A0A9W6T1F4_CANBO</name>
<evidence type="ECO:0000256" key="3">
    <source>
        <dbReference type="SAM" id="MobiDB-lite"/>
    </source>
</evidence>
<feature type="region of interest" description="Disordered" evidence="3">
    <location>
        <begin position="101"/>
        <end position="135"/>
    </location>
</feature>
<dbReference type="GO" id="GO:0034553">
    <property type="term" value="P:mitochondrial respiratory chain complex II assembly"/>
    <property type="evidence" value="ECO:0007669"/>
    <property type="project" value="TreeGrafter"/>
</dbReference>
<evidence type="ECO:0000313" key="4">
    <source>
        <dbReference type="EMBL" id="GME71186.1"/>
    </source>
</evidence>
<evidence type="ECO:0000313" key="5">
    <source>
        <dbReference type="Proteomes" id="UP001165120"/>
    </source>
</evidence>